<evidence type="ECO:0000256" key="3">
    <source>
        <dbReference type="ARBA" id="ARBA00022475"/>
    </source>
</evidence>
<sequence>MTGETAPARRWARPGWGALAMAFVTGAVVAVGQAPLGWWWLALPALALLIGQVGRSGRGSFWLAWFAGAGHYMAALNWIVEPFLIEPEVYGWMAPFAVVFLSFGLALFWAAAGFLGARGRWPGIGFAVALGAAELARGYVLTGFPWAALGHIWVDHAPMQVAALMGPSGLTLLTLLVAGSVALWRPVPVAVGAALMAAGFGFGLWRLAAPEPVAQGAKLRLVQPNAEQGLKWEPEQARLFFERQLDFTLAGVRPDLAIWPETAVPYLLEDYPEVAVRIGAAGRGQPVAVGVQRVEGWRFWNSLAVIGPEGRVMQHYDKHHLVPFGEYIPFGDVMYDWFGLVAFAAQEGNGYSAGPGPAVLDLGPGLGKVLPLICYEAVFPQDLRAAPERANWILQITNDAWFGEWTGPYQHLAQAQLRAVEQGLPFVRVANTGVSALIDARGRVVESLPLGEAGYLDVVLPGALAAPPYARWGEGPVLLLLVGLGGGLVLAGRRKAA</sequence>
<feature type="transmembrane region" description="Helical" evidence="9">
    <location>
        <begin position="124"/>
        <end position="149"/>
    </location>
</feature>
<protein>
    <recommendedName>
        <fullName evidence="9">Apolipoprotein N-acyltransferase</fullName>
        <shortName evidence="9">ALP N-acyltransferase</shortName>
        <ecNumber evidence="9">2.3.1.269</ecNumber>
    </recommendedName>
</protein>
<dbReference type="InterPro" id="IPR004563">
    <property type="entry name" value="Apolipo_AcylTrfase"/>
</dbReference>
<dbReference type="CDD" id="cd07571">
    <property type="entry name" value="ALP_N-acyl_transferase"/>
    <property type="match status" value="1"/>
</dbReference>
<dbReference type="Pfam" id="PF00795">
    <property type="entry name" value="CN_hydrolase"/>
    <property type="match status" value="1"/>
</dbReference>
<keyword evidence="8 9" id="KW-0012">Acyltransferase</keyword>
<dbReference type="SUPFAM" id="SSF56317">
    <property type="entry name" value="Carbon-nitrogen hydrolase"/>
    <property type="match status" value="1"/>
</dbReference>
<feature type="transmembrane region" description="Helical" evidence="9">
    <location>
        <begin position="189"/>
        <end position="208"/>
    </location>
</feature>
<comment type="pathway">
    <text evidence="9">Protein modification; lipoprotein biosynthesis (N-acyl transfer).</text>
</comment>
<evidence type="ECO:0000256" key="9">
    <source>
        <dbReference type="HAMAP-Rule" id="MF_01148"/>
    </source>
</evidence>
<evidence type="ECO:0000256" key="1">
    <source>
        <dbReference type="ARBA" id="ARBA00004651"/>
    </source>
</evidence>
<dbReference type="EMBL" id="CP124535">
    <property type="protein sequence ID" value="WGV15819.1"/>
    <property type="molecule type" value="Genomic_DNA"/>
</dbReference>
<evidence type="ECO:0000256" key="4">
    <source>
        <dbReference type="ARBA" id="ARBA00022679"/>
    </source>
</evidence>
<dbReference type="InterPro" id="IPR045378">
    <property type="entry name" value="LNT_N"/>
</dbReference>
<evidence type="ECO:0000259" key="10">
    <source>
        <dbReference type="PROSITE" id="PS50263"/>
    </source>
</evidence>
<comment type="function">
    <text evidence="9">Catalyzes the phospholipid dependent N-acylation of the N-terminal cysteine of apolipoprotein, the last step in lipoprotein maturation.</text>
</comment>
<dbReference type="PANTHER" id="PTHR38686">
    <property type="entry name" value="APOLIPOPROTEIN N-ACYLTRANSFERASE"/>
    <property type="match status" value="1"/>
</dbReference>
<keyword evidence="3 9" id="KW-1003">Cell membrane</keyword>
<feature type="transmembrane region" description="Helical" evidence="9">
    <location>
        <begin position="92"/>
        <end position="117"/>
    </location>
</feature>
<comment type="subcellular location">
    <subcellularLocation>
        <location evidence="1 9">Cell membrane</location>
        <topology evidence="1 9">Multi-pass membrane protein</topology>
    </subcellularLocation>
</comment>
<evidence type="ECO:0000256" key="5">
    <source>
        <dbReference type="ARBA" id="ARBA00022692"/>
    </source>
</evidence>
<keyword evidence="5 9" id="KW-0812">Transmembrane</keyword>
<dbReference type="EC" id="2.3.1.269" evidence="9"/>
<feature type="transmembrane region" description="Helical" evidence="9">
    <location>
        <begin position="37"/>
        <end position="54"/>
    </location>
</feature>
<feature type="transmembrane region" description="Helical" evidence="9">
    <location>
        <begin position="61"/>
        <end position="80"/>
    </location>
</feature>
<dbReference type="PROSITE" id="PS50263">
    <property type="entry name" value="CN_HYDROLASE"/>
    <property type="match status" value="1"/>
</dbReference>
<feature type="transmembrane region" description="Helical" evidence="9">
    <location>
        <begin position="12"/>
        <end position="31"/>
    </location>
</feature>
<dbReference type="Pfam" id="PF20154">
    <property type="entry name" value="LNT_N"/>
    <property type="match status" value="1"/>
</dbReference>
<dbReference type="Gene3D" id="3.60.110.10">
    <property type="entry name" value="Carbon-nitrogen hydrolase"/>
    <property type="match status" value="1"/>
</dbReference>
<dbReference type="RefSeq" id="WP_281465556.1">
    <property type="nucleotide sequence ID" value="NZ_CP124535.1"/>
</dbReference>
<evidence type="ECO:0000313" key="12">
    <source>
        <dbReference type="Proteomes" id="UP001230978"/>
    </source>
</evidence>
<evidence type="ECO:0000256" key="2">
    <source>
        <dbReference type="ARBA" id="ARBA00010065"/>
    </source>
</evidence>
<keyword evidence="4 9" id="KW-0808">Transferase</keyword>
<accession>A0ABY8Q4Q0</accession>
<keyword evidence="7 9" id="KW-0472">Membrane</keyword>
<gene>
    <name evidence="9 11" type="primary">lnt</name>
    <name evidence="11" type="ORF">QF092_16435</name>
</gene>
<name>A0ABY8Q4Q0_9RHOB</name>
<dbReference type="InterPro" id="IPR003010">
    <property type="entry name" value="C-N_Hydrolase"/>
</dbReference>
<evidence type="ECO:0000256" key="7">
    <source>
        <dbReference type="ARBA" id="ARBA00023136"/>
    </source>
</evidence>
<evidence type="ECO:0000256" key="6">
    <source>
        <dbReference type="ARBA" id="ARBA00022989"/>
    </source>
</evidence>
<keyword evidence="12" id="KW-1185">Reference proteome</keyword>
<comment type="catalytic activity">
    <reaction evidence="9">
        <text>N-terminal S-1,2-diacyl-sn-glyceryl-L-cysteinyl-[lipoprotein] + a glycerophospholipid = N-acyl-S-1,2-diacyl-sn-glyceryl-L-cysteinyl-[lipoprotein] + a 2-acyl-sn-glycero-3-phospholipid + H(+)</text>
        <dbReference type="Rhea" id="RHEA:48228"/>
        <dbReference type="Rhea" id="RHEA-COMP:14681"/>
        <dbReference type="Rhea" id="RHEA-COMP:14684"/>
        <dbReference type="ChEBI" id="CHEBI:15378"/>
        <dbReference type="ChEBI" id="CHEBI:136912"/>
        <dbReference type="ChEBI" id="CHEBI:140656"/>
        <dbReference type="ChEBI" id="CHEBI:140657"/>
        <dbReference type="ChEBI" id="CHEBI:140660"/>
        <dbReference type="EC" id="2.3.1.269"/>
    </reaction>
</comment>
<comment type="similarity">
    <text evidence="2 9">Belongs to the CN hydrolase family. Apolipoprotein N-acyltransferase subfamily.</text>
</comment>
<feature type="transmembrane region" description="Helical" evidence="9">
    <location>
        <begin position="161"/>
        <end position="184"/>
    </location>
</feature>
<dbReference type="HAMAP" id="MF_01148">
    <property type="entry name" value="Lnt"/>
    <property type="match status" value="1"/>
</dbReference>
<reference evidence="11 12" key="1">
    <citation type="submission" date="2023-04" db="EMBL/GenBank/DDBJ databases">
        <title>YMD61, complete Genome.</title>
        <authorList>
            <person name="Zhang J."/>
        </authorList>
    </citation>
    <scope>NUCLEOTIDE SEQUENCE [LARGE SCALE GENOMIC DNA]</scope>
    <source>
        <strain evidence="11 12">YMD61</strain>
    </source>
</reference>
<evidence type="ECO:0000313" key="11">
    <source>
        <dbReference type="EMBL" id="WGV15819.1"/>
    </source>
</evidence>
<proteinExistence type="inferred from homology"/>
<dbReference type="InterPro" id="IPR036526">
    <property type="entry name" value="C-N_Hydrolase_sf"/>
</dbReference>
<keyword evidence="6 9" id="KW-1133">Transmembrane helix</keyword>
<evidence type="ECO:0000256" key="8">
    <source>
        <dbReference type="ARBA" id="ARBA00023315"/>
    </source>
</evidence>
<dbReference type="NCBIfam" id="TIGR00546">
    <property type="entry name" value="lnt"/>
    <property type="match status" value="1"/>
</dbReference>
<organism evidence="11 12">
    <name type="scientific">Fuscovulum ytuae</name>
    <dbReference type="NCBI Taxonomy" id="3042299"/>
    <lineage>
        <taxon>Bacteria</taxon>
        <taxon>Pseudomonadati</taxon>
        <taxon>Pseudomonadota</taxon>
        <taxon>Alphaproteobacteria</taxon>
        <taxon>Rhodobacterales</taxon>
        <taxon>Paracoccaceae</taxon>
        <taxon>Fuscovulum</taxon>
    </lineage>
</organism>
<feature type="domain" description="CN hydrolase" evidence="10">
    <location>
        <begin position="222"/>
        <end position="462"/>
    </location>
</feature>
<dbReference type="PANTHER" id="PTHR38686:SF1">
    <property type="entry name" value="APOLIPOPROTEIN N-ACYLTRANSFERASE"/>
    <property type="match status" value="1"/>
</dbReference>
<dbReference type="Proteomes" id="UP001230978">
    <property type="component" value="Chromosome"/>
</dbReference>